<proteinExistence type="predicted"/>
<comment type="caution">
    <text evidence="2">The sequence shown here is derived from an EMBL/GenBank/DDBJ whole genome shotgun (WGS) entry which is preliminary data.</text>
</comment>
<evidence type="ECO:0000256" key="1">
    <source>
        <dbReference type="SAM" id="Phobius"/>
    </source>
</evidence>
<sequence length="226" mass="23502">MTNANESFIDEVTEAVRRDRLNRWFRRWGWLVAVLVLAIVGGAATYEWSRSRGEAAAELRGDAILDALETEDAGARLAALSGLPRGGDEGAVVALLLAAEQQAAGQAEEAVATLRAMAADGAVPPLYRDLASLKALMAEGAGADRAALEALAAPGGTFRLLALEQVALLDLSAGRREDAVATLRTIREDAGVTAAQRGRVEALLAALGVPPEAAPELNQAPAQGTE</sequence>
<keyword evidence="1" id="KW-0812">Transmembrane</keyword>
<reference evidence="3" key="1">
    <citation type="journal article" date="2019" name="Int. J. Syst. Evol. Microbiol.">
        <title>The Global Catalogue of Microorganisms (GCM) 10K type strain sequencing project: providing services to taxonomists for standard genome sequencing and annotation.</title>
        <authorList>
            <consortium name="The Broad Institute Genomics Platform"/>
            <consortium name="The Broad Institute Genome Sequencing Center for Infectious Disease"/>
            <person name="Wu L."/>
            <person name="Ma J."/>
        </authorList>
    </citation>
    <scope>NUCLEOTIDE SEQUENCE [LARGE SCALE GENOMIC DNA]</scope>
    <source>
        <strain evidence="3">KACC 11588</strain>
    </source>
</reference>
<dbReference type="RefSeq" id="WP_209839250.1">
    <property type="nucleotide sequence ID" value="NZ_JAGGJP010000004.1"/>
</dbReference>
<evidence type="ECO:0000313" key="2">
    <source>
        <dbReference type="EMBL" id="MFC5566263.1"/>
    </source>
</evidence>
<keyword evidence="1" id="KW-1133">Transmembrane helix</keyword>
<organism evidence="2 3">
    <name type="scientific">Rubellimicrobium aerolatum</name>
    <dbReference type="NCBI Taxonomy" id="490979"/>
    <lineage>
        <taxon>Bacteria</taxon>
        <taxon>Pseudomonadati</taxon>
        <taxon>Pseudomonadota</taxon>
        <taxon>Alphaproteobacteria</taxon>
        <taxon>Rhodobacterales</taxon>
        <taxon>Roseobacteraceae</taxon>
        <taxon>Rubellimicrobium</taxon>
    </lineage>
</organism>
<evidence type="ECO:0000313" key="3">
    <source>
        <dbReference type="Proteomes" id="UP001596056"/>
    </source>
</evidence>
<accession>A0ABW0SBD6</accession>
<dbReference type="Proteomes" id="UP001596056">
    <property type="component" value="Unassembled WGS sequence"/>
</dbReference>
<keyword evidence="1" id="KW-0472">Membrane</keyword>
<feature type="transmembrane region" description="Helical" evidence="1">
    <location>
        <begin position="28"/>
        <end position="46"/>
    </location>
</feature>
<dbReference type="EMBL" id="JBHSNA010000004">
    <property type="protein sequence ID" value="MFC5566263.1"/>
    <property type="molecule type" value="Genomic_DNA"/>
</dbReference>
<name>A0ABW0SBD6_9RHOB</name>
<gene>
    <name evidence="2" type="ORF">ACFPOC_07490</name>
</gene>
<protein>
    <recommendedName>
        <fullName evidence="4">Tetratricopeptide repeat protein</fullName>
    </recommendedName>
</protein>
<evidence type="ECO:0008006" key="4">
    <source>
        <dbReference type="Google" id="ProtNLM"/>
    </source>
</evidence>
<keyword evidence="3" id="KW-1185">Reference proteome</keyword>